<dbReference type="InterPro" id="IPR041581">
    <property type="entry name" value="Glyoxalase_6"/>
</dbReference>
<dbReference type="PROSITE" id="PS51819">
    <property type="entry name" value="VOC"/>
    <property type="match status" value="2"/>
</dbReference>
<dbReference type="InterPro" id="IPR037523">
    <property type="entry name" value="VOC_core"/>
</dbReference>
<dbReference type="RefSeq" id="WP_368521767.1">
    <property type="nucleotide sequence ID" value="NZ_JAYWMA010000001.1"/>
</dbReference>
<dbReference type="Pfam" id="PF00903">
    <property type="entry name" value="Glyoxalase"/>
    <property type="match status" value="1"/>
</dbReference>
<organism evidence="2 3">
    <name type="scientific">Corynebacterium xerosis</name>
    <dbReference type="NCBI Taxonomy" id="1725"/>
    <lineage>
        <taxon>Bacteria</taxon>
        <taxon>Bacillati</taxon>
        <taxon>Actinomycetota</taxon>
        <taxon>Actinomycetes</taxon>
        <taxon>Mycobacteriales</taxon>
        <taxon>Corynebacteriaceae</taxon>
        <taxon>Corynebacterium</taxon>
    </lineage>
</organism>
<evidence type="ECO:0000259" key="1">
    <source>
        <dbReference type="PROSITE" id="PS51819"/>
    </source>
</evidence>
<dbReference type="InterPro" id="IPR029068">
    <property type="entry name" value="Glyas_Bleomycin-R_OHBP_Dase"/>
</dbReference>
<dbReference type="PANTHER" id="PTHR33993:SF14">
    <property type="entry name" value="GB|AAF24581.1"/>
    <property type="match status" value="1"/>
</dbReference>
<dbReference type="Pfam" id="PF18029">
    <property type="entry name" value="Glyoxalase_6"/>
    <property type="match status" value="1"/>
</dbReference>
<keyword evidence="3" id="KW-1185">Reference proteome</keyword>
<evidence type="ECO:0000313" key="3">
    <source>
        <dbReference type="Proteomes" id="UP001558353"/>
    </source>
</evidence>
<dbReference type="Gene3D" id="3.10.180.10">
    <property type="entry name" value="2,3-Dihydroxybiphenyl 1,2-Dioxygenase, domain 1"/>
    <property type="match status" value="2"/>
</dbReference>
<feature type="domain" description="VOC" evidence="1">
    <location>
        <begin position="139"/>
        <end position="254"/>
    </location>
</feature>
<accession>A0ABV3UQR8</accession>
<proteinExistence type="predicted"/>
<gene>
    <name evidence="2" type="ORF">VVR64_00165</name>
</gene>
<sequence>MTIDNGAPVWIDLGAPDLESAKDFYRELFGWNYTSTGEDYGGYLMVDVGVPVGGAAHNMNEKGELDPSLPAWFTTYLKVADIDAAVADVSAHGGQVFVQPMQIGDMGSMAIVAAPSGAAFGLWQTGTFDGFDTSGRPGTAVWFESLTTDFDADAAFYREVLGWETAPENSAGARYVTNAAHDSARAGLMDGRGTLPDGVPSHWQVTFAVEDVDASVATVLQLGGAVHQPPTDSPNGRYAVVADPQGAPFGIIAT</sequence>
<dbReference type="Proteomes" id="UP001558353">
    <property type="component" value="Unassembled WGS sequence"/>
</dbReference>
<dbReference type="CDD" id="cd07247">
    <property type="entry name" value="SgaA_N_like"/>
    <property type="match status" value="2"/>
</dbReference>
<name>A0ABV3UQR8_9CORY</name>
<protein>
    <submittedName>
        <fullName evidence="2">VOC family protein</fullName>
    </submittedName>
</protein>
<feature type="domain" description="VOC" evidence="1">
    <location>
        <begin position="7"/>
        <end position="125"/>
    </location>
</feature>
<dbReference type="SUPFAM" id="SSF54593">
    <property type="entry name" value="Glyoxalase/Bleomycin resistance protein/Dihydroxybiphenyl dioxygenase"/>
    <property type="match status" value="2"/>
</dbReference>
<reference evidence="2 3" key="1">
    <citation type="journal article" date="2024" name="Fungal Genet. Biol.">
        <title>The porcine skin microbiome exhibits broad fungal antagonism.</title>
        <authorList>
            <person name="De La Cruz K.F."/>
            <person name="Townsend E.C."/>
            <person name="Alex Cheong J.Z."/>
            <person name="Salamzade R."/>
            <person name="Liu A."/>
            <person name="Sandstrom S."/>
            <person name="Davila E."/>
            <person name="Huang L."/>
            <person name="Xu K.H."/>
            <person name="Wu S.Y."/>
            <person name="Meudt J.J."/>
            <person name="Shanmuganayagam D."/>
            <person name="Gibson A.L.F."/>
            <person name="Kalan L.R."/>
        </authorList>
    </citation>
    <scope>NUCLEOTIDE SEQUENCE [LARGE SCALE GENOMIC DNA]</scope>
    <source>
        <strain evidence="2 3">LK2569</strain>
    </source>
</reference>
<dbReference type="EMBL" id="JAYWMA010000001">
    <property type="protein sequence ID" value="MEX3527489.1"/>
    <property type="molecule type" value="Genomic_DNA"/>
</dbReference>
<dbReference type="InterPro" id="IPR052164">
    <property type="entry name" value="Anthracycline_SecMetBiosynth"/>
</dbReference>
<dbReference type="PANTHER" id="PTHR33993">
    <property type="entry name" value="GLYOXALASE-RELATED"/>
    <property type="match status" value="1"/>
</dbReference>
<evidence type="ECO:0000313" key="2">
    <source>
        <dbReference type="EMBL" id="MEX3527489.1"/>
    </source>
</evidence>
<dbReference type="InterPro" id="IPR004360">
    <property type="entry name" value="Glyas_Fos-R_dOase_dom"/>
</dbReference>
<comment type="caution">
    <text evidence="2">The sequence shown here is derived from an EMBL/GenBank/DDBJ whole genome shotgun (WGS) entry which is preliminary data.</text>
</comment>